<dbReference type="EMBL" id="CM042045">
    <property type="protein sequence ID" value="KAI3682941.1"/>
    <property type="molecule type" value="Genomic_DNA"/>
</dbReference>
<accession>A0ACB8YD24</accession>
<organism evidence="1 2">
    <name type="scientific">Smallanthus sonchifolius</name>
    <dbReference type="NCBI Taxonomy" id="185202"/>
    <lineage>
        <taxon>Eukaryota</taxon>
        <taxon>Viridiplantae</taxon>
        <taxon>Streptophyta</taxon>
        <taxon>Embryophyta</taxon>
        <taxon>Tracheophyta</taxon>
        <taxon>Spermatophyta</taxon>
        <taxon>Magnoliopsida</taxon>
        <taxon>eudicotyledons</taxon>
        <taxon>Gunneridae</taxon>
        <taxon>Pentapetalae</taxon>
        <taxon>asterids</taxon>
        <taxon>campanulids</taxon>
        <taxon>Asterales</taxon>
        <taxon>Asteraceae</taxon>
        <taxon>Asteroideae</taxon>
        <taxon>Heliantheae alliance</taxon>
        <taxon>Millerieae</taxon>
        <taxon>Smallanthus</taxon>
    </lineage>
</organism>
<evidence type="ECO:0000313" key="2">
    <source>
        <dbReference type="Proteomes" id="UP001056120"/>
    </source>
</evidence>
<name>A0ACB8YD24_9ASTR</name>
<protein>
    <submittedName>
        <fullName evidence="1">Uncharacterized protein</fullName>
    </submittedName>
</protein>
<reference evidence="1 2" key="2">
    <citation type="journal article" date="2022" name="Mol. Ecol. Resour.">
        <title>The genomes of chicory, endive, great burdock and yacon provide insights into Asteraceae paleo-polyploidization history and plant inulin production.</title>
        <authorList>
            <person name="Fan W."/>
            <person name="Wang S."/>
            <person name="Wang H."/>
            <person name="Wang A."/>
            <person name="Jiang F."/>
            <person name="Liu H."/>
            <person name="Zhao H."/>
            <person name="Xu D."/>
            <person name="Zhang Y."/>
        </authorList>
    </citation>
    <scope>NUCLEOTIDE SEQUENCE [LARGE SCALE GENOMIC DNA]</scope>
    <source>
        <strain evidence="2">cv. Yunnan</strain>
        <tissue evidence="1">Leaves</tissue>
    </source>
</reference>
<proteinExistence type="predicted"/>
<gene>
    <name evidence="1" type="ORF">L1987_83335</name>
</gene>
<comment type="caution">
    <text evidence="1">The sequence shown here is derived from an EMBL/GenBank/DDBJ whole genome shotgun (WGS) entry which is preliminary data.</text>
</comment>
<sequence length="129" mass="14334">MSEILVRHFPNGKTPLVEIGGVTAYTDSDYGGCNLDRKSTTGGCQFLGERLVSWQSKKQTNVSTSTAEAEYTTASSCCSQVIWIQHQLTDFGINFLETPIYCENEAVLGIVNNSILENKAYRHHVTFYS</sequence>
<dbReference type="Proteomes" id="UP001056120">
    <property type="component" value="Linkage Group LG28"/>
</dbReference>
<evidence type="ECO:0000313" key="1">
    <source>
        <dbReference type="EMBL" id="KAI3682941.1"/>
    </source>
</evidence>
<keyword evidence="2" id="KW-1185">Reference proteome</keyword>
<reference evidence="2" key="1">
    <citation type="journal article" date="2022" name="Mol. Ecol. Resour.">
        <title>The genomes of chicory, endive, great burdock and yacon provide insights into Asteraceae palaeo-polyploidization history and plant inulin production.</title>
        <authorList>
            <person name="Fan W."/>
            <person name="Wang S."/>
            <person name="Wang H."/>
            <person name="Wang A."/>
            <person name="Jiang F."/>
            <person name="Liu H."/>
            <person name="Zhao H."/>
            <person name="Xu D."/>
            <person name="Zhang Y."/>
        </authorList>
    </citation>
    <scope>NUCLEOTIDE SEQUENCE [LARGE SCALE GENOMIC DNA]</scope>
    <source>
        <strain evidence="2">cv. Yunnan</strain>
    </source>
</reference>